<dbReference type="Proteomes" id="UP001159363">
    <property type="component" value="Chromosome 4"/>
</dbReference>
<evidence type="ECO:0000313" key="2">
    <source>
        <dbReference type="Proteomes" id="UP001159363"/>
    </source>
</evidence>
<dbReference type="InterPro" id="IPR012337">
    <property type="entry name" value="RNaseH-like_sf"/>
</dbReference>
<dbReference type="PANTHER" id="PTHR45749">
    <property type="match status" value="1"/>
</dbReference>
<reference evidence="1 2" key="1">
    <citation type="submission" date="2023-02" db="EMBL/GenBank/DDBJ databases">
        <title>LHISI_Scaffold_Assembly.</title>
        <authorList>
            <person name="Stuart O.P."/>
            <person name="Cleave R."/>
            <person name="Magrath M.J.L."/>
            <person name="Mikheyev A.S."/>
        </authorList>
    </citation>
    <scope>NUCLEOTIDE SEQUENCE [LARGE SCALE GENOMIC DNA]</scope>
    <source>
        <strain evidence="1">Daus_M_001</strain>
        <tissue evidence="1">Leg muscle</tissue>
    </source>
</reference>
<proteinExistence type="predicted"/>
<comment type="caution">
    <text evidence="1">The sequence shown here is derived from an EMBL/GenBank/DDBJ whole genome shotgun (WGS) entry which is preliminary data.</text>
</comment>
<dbReference type="PANTHER" id="PTHR45749:SF21">
    <property type="entry name" value="DUF4371 DOMAIN-CONTAINING PROTEIN"/>
    <property type="match status" value="1"/>
</dbReference>
<protein>
    <recommendedName>
        <fullName evidence="3">DUF4371 domain-containing protein</fullName>
    </recommendedName>
</protein>
<dbReference type="EMBL" id="JARBHB010000005">
    <property type="protein sequence ID" value="KAJ8884070.1"/>
    <property type="molecule type" value="Genomic_DNA"/>
</dbReference>
<organism evidence="1 2">
    <name type="scientific">Dryococelus australis</name>
    <dbReference type="NCBI Taxonomy" id="614101"/>
    <lineage>
        <taxon>Eukaryota</taxon>
        <taxon>Metazoa</taxon>
        <taxon>Ecdysozoa</taxon>
        <taxon>Arthropoda</taxon>
        <taxon>Hexapoda</taxon>
        <taxon>Insecta</taxon>
        <taxon>Pterygota</taxon>
        <taxon>Neoptera</taxon>
        <taxon>Polyneoptera</taxon>
        <taxon>Phasmatodea</taxon>
        <taxon>Verophasmatodea</taxon>
        <taxon>Anareolatae</taxon>
        <taxon>Phasmatidae</taxon>
        <taxon>Eurycanthinae</taxon>
        <taxon>Dryococelus</taxon>
    </lineage>
</organism>
<keyword evidence="2" id="KW-1185">Reference proteome</keyword>
<name>A0ABQ9HIA2_9NEOP</name>
<dbReference type="SUPFAM" id="SSF53098">
    <property type="entry name" value="Ribonuclease H-like"/>
    <property type="match status" value="1"/>
</dbReference>
<evidence type="ECO:0000313" key="1">
    <source>
        <dbReference type="EMBL" id="KAJ8884070.1"/>
    </source>
</evidence>
<evidence type="ECO:0008006" key="3">
    <source>
        <dbReference type="Google" id="ProtNLM"/>
    </source>
</evidence>
<accession>A0ABQ9HIA2</accession>
<sequence length="328" mass="37459">MDAHFEHVFCPLAGPAIFEEKDVVLRNVRRVIQTGGGEIHYFAFHACFLMVNNPGIRMALKICVICNRISRHSENKTHLTKVHLGDIGKVNIATQLSIAYRLSIEKYNVQSKIIYCIRFCGAFELALRGNDESDTDISDTAHTVLVLRYEFGGKVCKRFWGFLNPKGQDAEAISKCIIREVRPLIGDNTEKVIAQSFDGAAVMIREVFSNARFTHCYAHQLNLIVSKCASQNKAARVFFSCLEGISTFFFSNSSKRLTVLEETVARQILKVSHTRWNFKSRVVKMVYEKREALIECFEILEEDQSSETVQKACGLHLMLQDREFNFWL</sequence>
<gene>
    <name evidence="1" type="ORF">PR048_015927</name>
</gene>